<name>A0ABU3QDZ2_9ACTN</name>
<sequence length="63" mass="6199">MMKRILAGSALVVSSTILAMGTASAAPAAPSAPASAAATQVVPDFCNYLKGIPVVGNVLCPQV</sequence>
<evidence type="ECO:0000313" key="2">
    <source>
        <dbReference type="EMBL" id="MDT9681008.1"/>
    </source>
</evidence>
<feature type="signal peptide" evidence="1">
    <location>
        <begin position="1"/>
        <end position="25"/>
    </location>
</feature>
<gene>
    <name evidence="2" type="ORF">RND61_02750</name>
</gene>
<reference evidence="2 3" key="1">
    <citation type="submission" date="2023-09" db="EMBL/GenBank/DDBJ databases">
        <title>Streptomyces sp. nov.: A antagonism against Alternaria gaisen Producing Streptochlin, Isolated from Tamarix root soil.</title>
        <authorList>
            <person name="Chen Y."/>
        </authorList>
    </citation>
    <scope>NUCLEOTIDE SEQUENCE [LARGE SCALE GENOMIC DNA]</scope>
    <source>
        <strain evidence="2 3">TRM76323</strain>
    </source>
</reference>
<evidence type="ECO:0000313" key="3">
    <source>
        <dbReference type="Proteomes" id="UP001250181"/>
    </source>
</evidence>
<proteinExistence type="predicted"/>
<keyword evidence="1" id="KW-0732">Signal</keyword>
<comment type="caution">
    <text evidence="2">The sequence shown here is derived from an EMBL/GenBank/DDBJ whole genome shotgun (WGS) entry which is preliminary data.</text>
</comment>
<evidence type="ECO:0000256" key="1">
    <source>
        <dbReference type="SAM" id="SignalP"/>
    </source>
</evidence>
<feature type="chain" id="PRO_5045292298" description="Chaplin domain-containing protein" evidence="1">
    <location>
        <begin position="26"/>
        <end position="63"/>
    </location>
</feature>
<accession>A0ABU3QDZ2</accession>
<dbReference type="Proteomes" id="UP001250181">
    <property type="component" value="Unassembled WGS sequence"/>
</dbReference>
<organism evidence="2 3">
    <name type="scientific">Streptomyces tamarix</name>
    <dbReference type="NCBI Taxonomy" id="3078565"/>
    <lineage>
        <taxon>Bacteria</taxon>
        <taxon>Bacillati</taxon>
        <taxon>Actinomycetota</taxon>
        <taxon>Actinomycetes</taxon>
        <taxon>Kitasatosporales</taxon>
        <taxon>Streptomycetaceae</taxon>
        <taxon>Streptomyces</taxon>
    </lineage>
</organism>
<protein>
    <recommendedName>
        <fullName evidence="4">Chaplin domain-containing protein</fullName>
    </recommendedName>
</protein>
<keyword evidence="3" id="KW-1185">Reference proteome</keyword>
<dbReference type="EMBL" id="JAWCTQ010000002">
    <property type="protein sequence ID" value="MDT9681008.1"/>
    <property type="molecule type" value="Genomic_DNA"/>
</dbReference>
<evidence type="ECO:0008006" key="4">
    <source>
        <dbReference type="Google" id="ProtNLM"/>
    </source>
</evidence>
<dbReference type="RefSeq" id="WP_315876003.1">
    <property type="nucleotide sequence ID" value="NZ_JAWCTQ010000002.1"/>
</dbReference>